<comment type="similarity">
    <text evidence="2">Belongs to the Orn/Lys/Arg decarboxylase class-II family.</text>
</comment>
<organism evidence="6 7">
    <name type="scientific">Caerostris extrusa</name>
    <name type="common">Bark spider</name>
    <name type="synonym">Caerostris bankana</name>
    <dbReference type="NCBI Taxonomy" id="172846"/>
    <lineage>
        <taxon>Eukaryota</taxon>
        <taxon>Metazoa</taxon>
        <taxon>Ecdysozoa</taxon>
        <taxon>Arthropoda</taxon>
        <taxon>Chelicerata</taxon>
        <taxon>Arachnida</taxon>
        <taxon>Araneae</taxon>
        <taxon>Araneomorphae</taxon>
        <taxon>Entelegynae</taxon>
        <taxon>Araneoidea</taxon>
        <taxon>Araneidae</taxon>
        <taxon>Caerostris</taxon>
    </lineage>
</organism>
<evidence type="ECO:0000313" key="6">
    <source>
        <dbReference type="EMBL" id="GIZ01445.1"/>
    </source>
</evidence>
<keyword evidence="3" id="KW-0663">Pyridoxal phosphate</keyword>
<dbReference type="PRINTS" id="PR01179">
    <property type="entry name" value="ODADCRBXLASE"/>
</dbReference>
<evidence type="ECO:0000256" key="3">
    <source>
        <dbReference type="ARBA" id="ARBA00022898"/>
    </source>
</evidence>
<dbReference type="InterPro" id="IPR002433">
    <property type="entry name" value="Orn_de-COase"/>
</dbReference>
<evidence type="ECO:0000259" key="5">
    <source>
        <dbReference type="Pfam" id="PF02784"/>
    </source>
</evidence>
<dbReference type="PANTHER" id="PTHR11482:SF6">
    <property type="entry name" value="ORNITHINE DECARBOXYLASE 1-RELATED"/>
    <property type="match status" value="1"/>
</dbReference>
<reference evidence="6 7" key="1">
    <citation type="submission" date="2021-06" db="EMBL/GenBank/DDBJ databases">
        <title>Caerostris extrusa draft genome.</title>
        <authorList>
            <person name="Kono N."/>
            <person name="Arakawa K."/>
        </authorList>
    </citation>
    <scope>NUCLEOTIDE SEQUENCE [LARGE SCALE GENOMIC DNA]</scope>
</reference>
<sequence>MTLKCSDIEERDITNAEQLPDRGKRGKETGCRRLARKKNIVELRDEPFLIFDAAEVEKKVKEWKEAMPRVSMFYAVKANSDPVLLQTLAALNVGFECGSKVS</sequence>
<dbReference type="Gene3D" id="3.20.20.10">
    <property type="entry name" value="Alanine racemase"/>
    <property type="match status" value="1"/>
</dbReference>
<evidence type="ECO:0000256" key="1">
    <source>
        <dbReference type="ARBA" id="ARBA00001933"/>
    </source>
</evidence>
<dbReference type="Pfam" id="PF02784">
    <property type="entry name" value="Orn_Arg_deC_N"/>
    <property type="match status" value="1"/>
</dbReference>
<dbReference type="PANTHER" id="PTHR11482">
    <property type="entry name" value="ARGININE/DIAMINOPIMELATE/ORNITHINE DECARBOXYLASE"/>
    <property type="match status" value="1"/>
</dbReference>
<dbReference type="Gene3D" id="2.40.37.10">
    <property type="entry name" value="Lyase, Ornithine Decarboxylase, Chain A, domain 1"/>
    <property type="match status" value="1"/>
</dbReference>
<dbReference type="InterPro" id="IPR000183">
    <property type="entry name" value="Orn/DAP/Arg_de-COase"/>
</dbReference>
<dbReference type="Proteomes" id="UP001054945">
    <property type="component" value="Unassembled WGS sequence"/>
</dbReference>
<dbReference type="EMBL" id="BPLR01018668">
    <property type="protein sequence ID" value="GIZ01445.1"/>
    <property type="molecule type" value="Genomic_DNA"/>
</dbReference>
<keyword evidence="4" id="KW-0456">Lyase</keyword>
<dbReference type="SUPFAM" id="SSF51419">
    <property type="entry name" value="PLP-binding barrel"/>
    <property type="match status" value="1"/>
</dbReference>
<dbReference type="AlphaFoldDB" id="A0AAV4Y4P9"/>
<dbReference type="InterPro" id="IPR029066">
    <property type="entry name" value="PLP-binding_barrel"/>
</dbReference>
<feature type="domain" description="Orn/DAP/Arg decarboxylase 2 N-terminal" evidence="5">
    <location>
        <begin position="54"/>
        <end position="100"/>
    </location>
</feature>
<dbReference type="GO" id="GO:0033387">
    <property type="term" value="P:putrescine biosynthetic process from arginine, via ornithine"/>
    <property type="evidence" value="ECO:0007669"/>
    <property type="project" value="TreeGrafter"/>
</dbReference>
<keyword evidence="7" id="KW-1185">Reference proteome</keyword>
<gene>
    <name evidence="6" type="ORF">CEXT_488001</name>
</gene>
<dbReference type="GO" id="GO:0005737">
    <property type="term" value="C:cytoplasm"/>
    <property type="evidence" value="ECO:0007669"/>
    <property type="project" value="TreeGrafter"/>
</dbReference>
<dbReference type="GO" id="GO:0004586">
    <property type="term" value="F:ornithine decarboxylase activity"/>
    <property type="evidence" value="ECO:0007669"/>
    <property type="project" value="TreeGrafter"/>
</dbReference>
<evidence type="ECO:0000313" key="7">
    <source>
        <dbReference type="Proteomes" id="UP001054945"/>
    </source>
</evidence>
<dbReference type="PRINTS" id="PR01182">
    <property type="entry name" value="ORNDCRBXLASE"/>
</dbReference>
<comment type="cofactor">
    <cofactor evidence="1">
        <name>pyridoxal 5'-phosphate</name>
        <dbReference type="ChEBI" id="CHEBI:597326"/>
    </cofactor>
</comment>
<dbReference type="InterPro" id="IPR009006">
    <property type="entry name" value="Ala_racemase/Decarboxylase_C"/>
</dbReference>
<accession>A0AAV4Y4P9</accession>
<dbReference type="InterPro" id="IPR022644">
    <property type="entry name" value="De-COase2_N"/>
</dbReference>
<protein>
    <recommendedName>
        <fullName evidence="5">Orn/DAP/Arg decarboxylase 2 N-terminal domain-containing protein</fullName>
    </recommendedName>
</protein>
<proteinExistence type="inferred from homology"/>
<evidence type="ECO:0000256" key="2">
    <source>
        <dbReference type="ARBA" id="ARBA00008872"/>
    </source>
</evidence>
<name>A0AAV4Y4P9_CAEEX</name>
<comment type="caution">
    <text evidence="6">The sequence shown here is derived from an EMBL/GenBank/DDBJ whole genome shotgun (WGS) entry which is preliminary data.</text>
</comment>
<evidence type="ECO:0000256" key="4">
    <source>
        <dbReference type="ARBA" id="ARBA00023239"/>
    </source>
</evidence>